<keyword evidence="7 9" id="KW-0479">Metal-binding</keyword>
<keyword evidence="7" id="KW-0961">Cell wall biogenesis/degradation</keyword>
<dbReference type="PROSITE" id="PS01348">
    <property type="entry name" value="MRAY_2"/>
    <property type="match status" value="1"/>
</dbReference>
<feature type="transmembrane region" description="Helical" evidence="7">
    <location>
        <begin position="197"/>
        <end position="216"/>
    </location>
</feature>
<keyword evidence="11" id="KW-1185">Reference proteome</keyword>
<feature type="transmembrane region" description="Helical" evidence="7">
    <location>
        <begin position="76"/>
        <end position="93"/>
    </location>
</feature>
<feature type="transmembrane region" description="Helical" evidence="7">
    <location>
        <begin position="171"/>
        <end position="191"/>
    </location>
</feature>
<keyword evidence="6 7" id="KW-0472">Membrane</keyword>
<dbReference type="GO" id="GO:0009252">
    <property type="term" value="P:peptidoglycan biosynthetic process"/>
    <property type="evidence" value="ECO:0007669"/>
    <property type="project" value="UniProtKB-UniRule"/>
</dbReference>
<name>A0A7G9WC91_ALKCA</name>
<evidence type="ECO:0000313" key="11">
    <source>
        <dbReference type="Proteomes" id="UP000516160"/>
    </source>
</evidence>
<organism evidence="10 11">
    <name type="scientific">Alkalicella caledoniensis</name>
    <dbReference type="NCBI Taxonomy" id="2731377"/>
    <lineage>
        <taxon>Bacteria</taxon>
        <taxon>Bacillati</taxon>
        <taxon>Bacillota</taxon>
        <taxon>Clostridia</taxon>
        <taxon>Eubacteriales</taxon>
        <taxon>Proteinivoracaceae</taxon>
        <taxon>Alkalicella</taxon>
    </lineage>
</organism>
<dbReference type="InterPro" id="IPR018480">
    <property type="entry name" value="PNAcMuramoyl-5peptid_Trfase_CS"/>
</dbReference>
<feature type="transmembrane region" description="Helical" evidence="7">
    <location>
        <begin position="136"/>
        <end position="159"/>
    </location>
</feature>
<evidence type="ECO:0000256" key="5">
    <source>
        <dbReference type="ARBA" id="ARBA00022989"/>
    </source>
</evidence>
<keyword evidence="7" id="KW-0573">Peptidoglycan synthesis</keyword>
<keyword evidence="5 7" id="KW-1133">Transmembrane helix</keyword>
<comment type="similarity">
    <text evidence="2 7">Belongs to the glycosyltransferase 4 family. MraY subfamily.</text>
</comment>
<comment type="cofactor">
    <cofactor evidence="7 9">
        <name>Mg(2+)</name>
        <dbReference type="ChEBI" id="CHEBI:18420"/>
    </cofactor>
</comment>
<reference evidence="10 11" key="1">
    <citation type="submission" date="2020-07" db="EMBL/GenBank/DDBJ databases">
        <title>Alkalicella. sp. LB2 genome.</title>
        <authorList>
            <person name="Postec A."/>
            <person name="Quemeneur M."/>
        </authorList>
    </citation>
    <scope>NUCLEOTIDE SEQUENCE [LARGE SCALE GENOMIC DNA]</scope>
    <source>
        <strain evidence="10 11">LB2</strain>
    </source>
</reference>
<feature type="binding site" evidence="9">
    <location>
        <position position="166"/>
    </location>
    <ligand>
        <name>Mg(2+)</name>
        <dbReference type="ChEBI" id="CHEBI:18420"/>
    </ligand>
</feature>
<comment type="catalytic activity">
    <reaction evidence="7">
        <text>UDP-N-acetyl-alpha-D-muramoyl-L-alanyl-gamma-D-glutamyl-meso-2,6-diaminopimeloyl-D-alanyl-D-alanine + di-trans,octa-cis-undecaprenyl phosphate = di-trans,octa-cis-undecaprenyl diphospho-N-acetyl-alpha-D-muramoyl-L-alanyl-D-glutamyl-meso-2,6-diaminopimeloyl-D-alanyl-D-alanine + UMP</text>
        <dbReference type="Rhea" id="RHEA:28386"/>
        <dbReference type="ChEBI" id="CHEBI:57865"/>
        <dbReference type="ChEBI" id="CHEBI:60392"/>
        <dbReference type="ChEBI" id="CHEBI:61386"/>
        <dbReference type="ChEBI" id="CHEBI:61387"/>
        <dbReference type="EC" id="2.7.8.13"/>
    </reaction>
</comment>
<feature type="transmembrane region" description="Helical" evidence="7">
    <location>
        <begin position="297"/>
        <end position="319"/>
    </location>
</feature>
<feature type="transmembrane region" description="Helical" evidence="7">
    <location>
        <begin position="50"/>
        <end position="70"/>
    </location>
</feature>
<dbReference type="PANTHER" id="PTHR22926">
    <property type="entry name" value="PHOSPHO-N-ACETYLMURAMOYL-PENTAPEPTIDE-TRANSFERASE"/>
    <property type="match status" value="1"/>
</dbReference>
<dbReference type="CDD" id="cd06852">
    <property type="entry name" value="GT_MraY"/>
    <property type="match status" value="1"/>
</dbReference>
<evidence type="ECO:0000313" key="10">
    <source>
        <dbReference type="EMBL" id="QNO16303.1"/>
    </source>
</evidence>
<keyword evidence="7 9" id="KW-0460">Magnesium</keyword>
<dbReference type="PANTHER" id="PTHR22926:SF5">
    <property type="entry name" value="PHOSPHO-N-ACETYLMURAMOYL-PENTAPEPTIDE-TRANSFERASE HOMOLOG"/>
    <property type="match status" value="1"/>
</dbReference>
<dbReference type="GO" id="GO:0051301">
    <property type="term" value="P:cell division"/>
    <property type="evidence" value="ECO:0007669"/>
    <property type="project" value="UniProtKB-KW"/>
</dbReference>
<dbReference type="Pfam" id="PF00953">
    <property type="entry name" value="Glycos_transf_4"/>
    <property type="match status" value="1"/>
</dbReference>
<dbReference type="EMBL" id="CP058559">
    <property type="protein sequence ID" value="QNO16303.1"/>
    <property type="molecule type" value="Genomic_DNA"/>
</dbReference>
<keyword evidence="7" id="KW-0131">Cell cycle</keyword>
<feature type="transmembrane region" description="Helical" evidence="7">
    <location>
        <begin position="6"/>
        <end position="29"/>
    </location>
</feature>
<evidence type="ECO:0000256" key="1">
    <source>
        <dbReference type="ARBA" id="ARBA00004141"/>
    </source>
</evidence>
<dbReference type="GO" id="GO:0046872">
    <property type="term" value="F:metal ion binding"/>
    <property type="evidence" value="ECO:0007669"/>
    <property type="project" value="UniProtKB-KW"/>
</dbReference>
<evidence type="ECO:0000256" key="7">
    <source>
        <dbReference type="HAMAP-Rule" id="MF_00038"/>
    </source>
</evidence>
<dbReference type="KEGG" id="acae:HYG86_16755"/>
<comment type="pathway">
    <text evidence="7">Cell wall biogenesis; peptidoglycan biosynthesis.</text>
</comment>
<dbReference type="NCBIfam" id="TIGR00445">
    <property type="entry name" value="mraY"/>
    <property type="match status" value="1"/>
</dbReference>
<dbReference type="GO" id="GO:0008360">
    <property type="term" value="P:regulation of cell shape"/>
    <property type="evidence" value="ECO:0007669"/>
    <property type="project" value="UniProtKB-KW"/>
</dbReference>
<dbReference type="GO" id="GO:0005886">
    <property type="term" value="C:plasma membrane"/>
    <property type="evidence" value="ECO:0007669"/>
    <property type="project" value="UniProtKB-SubCell"/>
</dbReference>
<keyword evidence="4 7" id="KW-0812">Transmembrane</keyword>
<evidence type="ECO:0000256" key="6">
    <source>
        <dbReference type="ARBA" id="ARBA00023136"/>
    </source>
</evidence>
<comment type="subcellular location">
    <subcellularLocation>
        <location evidence="7">Cell membrane</location>
        <topology evidence="7">Multi-pass membrane protein</topology>
    </subcellularLocation>
    <subcellularLocation>
        <location evidence="1">Membrane</location>
        <topology evidence="1">Multi-pass membrane protein</topology>
    </subcellularLocation>
</comment>
<dbReference type="Proteomes" id="UP000516160">
    <property type="component" value="Chromosome"/>
</dbReference>
<keyword evidence="3 7" id="KW-0808">Transferase</keyword>
<feature type="transmembrane region" description="Helical" evidence="7">
    <location>
        <begin position="248"/>
        <end position="270"/>
    </location>
</feature>
<dbReference type="Pfam" id="PF10555">
    <property type="entry name" value="MraY_sig1"/>
    <property type="match status" value="1"/>
</dbReference>
<feature type="transmembrane region" description="Helical" evidence="7">
    <location>
        <begin position="223"/>
        <end position="242"/>
    </location>
</feature>
<dbReference type="PROSITE" id="PS01347">
    <property type="entry name" value="MRAY_1"/>
    <property type="match status" value="1"/>
</dbReference>
<dbReference type="GO" id="GO:0071555">
    <property type="term" value="P:cell wall organization"/>
    <property type="evidence" value="ECO:0007669"/>
    <property type="project" value="UniProtKB-KW"/>
</dbReference>
<dbReference type="AlphaFoldDB" id="A0A7G9WC91"/>
<evidence type="ECO:0000256" key="8">
    <source>
        <dbReference type="NCBIfam" id="TIGR00445"/>
    </source>
</evidence>
<dbReference type="HAMAP" id="MF_00038">
    <property type="entry name" value="MraY"/>
    <property type="match status" value="1"/>
</dbReference>
<dbReference type="EC" id="2.7.8.13" evidence="7 8"/>
<dbReference type="UniPathway" id="UPA00219"/>
<gene>
    <name evidence="7" type="primary">mraY</name>
    <name evidence="10" type="ORF">HYG86_16755</name>
</gene>
<dbReference type="GO" id="GO:0008963">
    <property type="term" value="F:phospho-N-acetylmuramoyl-pentapeptide-transferase activity"/>
    <property type="evidence" value="ECO:0007669"/>
    <property type="project" value="UniProtKB-UniRule"/>
</dbReference>
<dbReference type="RefSeq" id="WP_213166695.1">
    <property type="nucleotide sequence ID" value="NZ_CP058559.1"/>
</dbReference>
<comment type="function">
    <text evidence="7">Catalyzes the initial step of the lipid cycle reactions in the biosynthesis of the cell wall peptidoglycan: transfers peptidoglycan precursor phospho-MurNAc-pentapeptide from UDP-MurNAc-pentapeptide onto the lipid carrier undecaprenyl phosphate, yielding undecaprenyl-pyrophosphoryl-MurNAc-pentapeptide, known as lipid I.</text>
</comment>
<keyword evidence="7" id="KW-0133">Cell shape</keyword>
<sequence>MEERALIFTALTTFFVGILTAPIFIPLLTRLKVGQSIREDGPKSHMAKSGTPTMGGVIFLAATLVGVLIFGKRDPLIFIALFATIGYGIIGFLDDYIKVVLKRSLGLKAREKLMGQLLVAILIFVALRSINHSTAVLVPFFGEIELGILYLPFILIVLLGTSNATNLTDGVDGLLAGTFAFSIIGGFYISISQGQTGLAIFCVALLGGVLAFLVYNVNPAKTFMGDTGSLALGGALATIAILTKTELLLIPLGGIYVIVTLSVIIQVTSFKLTGKRVFRMSPLHHHFELLGWSEWKIVLAFWSVQLLFTLTAIGLWMSYYR</sequence>
<dbReference type="InterPro" id="IPR000715">
    <property type="entry name" value="Glycosyl_transferase_4"/>
</dbReference>
<dbReference type="InterPro" id="IPR003524">
    <property type="entry name" value="PNAcMuramoyl-5peptid_Trfase"/>
</dbReference>
<feature type="transmembrane region" description="Helical" evidence="7">
    <location>
        <begin position="113"/>
        <end position="130"/>
    </location>
</feature>
<keyword evidence="7" id="KW-0132">Cell division</keyword>
<protein>
    <recommendedName>
        <fullName evidence="7 8">Phospho-N-acetylmuramoyl-pentapeptide-transferase</fullName>
        <ecNumber evidence="7 8">2.7.8.13</ecNumber>
    </recommendedName>
    <alternativeName>
        <fullName evidence="7">UDP-MurNAc-pentapeptide phosphotransferase</fullName>
    </alternativeName>
</protein>
<keyword evidence="7" id="KW-1003">Cell membrane</keyword>
<proteinExistence type="inferred from homology"/>
<feature type="binding site" evidence="9">
    <location>
        <position position="226"/>
    </location>
    <ligand>
        <name>Mg(2+)</name>
        <dbReference type="ChEBI" id="CHEBI:18420"/>
    </ligand>
</feature>
<accession>A0A7G9WC91</accession>
<evidence type="ECO:0000256" key="4">
    <source>
        <dbReference type="ARBA" id="ARBA00022692"/>
    </source>
</evidence>
<evidence type="ECO:0000256" key="3">
    <source>
        <dbReference type="ARBA" id="ARBA00022679"/>
    </source>
</evidence>
<evidence type="ECO:0000256" key="9">
    <source>
        <dbReference type="PIRSR" id="PIRSR600715-1"/>
    </source>
</evidence>
<evidence type="ECO:0000256" key="2">
    <source>
        <dbReference type="ARBA" id="ARBA00005583"/>
    </source>
</evidence>